<organism evidence="2 3">
    <name type="scientific">Candidatus Kirkpatrickella diaphorinae</name>
    <dbReference type="NCBI Taxonomy" id="2984322"/>
    <lineage>
        <taxon>Bacteria</taxon>
        <taxon>Pseudomonadati</taxon>
        <taxon>Pseudomonadota</taxon>
        <taxon>Alphaproteobacteria</taxon>
        <taxon>Acetobacterales</taxon>
        <taxon>Acetobacteraceae</taxon>
        <taxon>Candidatus Kirkpatrickella</taxon>
    </lineage>
</organism>
<gene>
    <name evidence="2" type="ORF">N5W20_06975</name>
</gene>
<dbReference type="EMBL" id="CP107052">
    <property type="protein sequence ID" value="UYH50848.1"/>
    <property type="molecule type" value="Genomic_DNA"/>
</dbReference>
<dbReference type="RefSeq" id="WP_319806439.1">
    <property type="nucleotide sequence ID" value="NZ_CP107052.1"/>
</dbReference>
<accession>A0ABY6GJA4</accession>
<evidence type="ECO:0000313" key="2">
    <source>
        <dbReference type="EMBL" id="UYH50848.1"/>
    </source>
</evidence>
<reference evidence="2" key="1">
    <citation type="submission" date="2022-10" db="EMBL/GenBank/DDBJ databases">
        <title>Candidatus Kirkpatrella diaphorinas gen. nov., sp. nov., an uncultured endosymbiont identified in a population of Diaphorina citri from Hawaii.</title>
        <authorList>
            <person name="Henry E.M."/>
            <person name="Carlson C.R."/>
            <person name="Kuo Y.-W."/>
        </authorList>
    </citation>
    <scope>NUCLEOTIDE SEQUENCE</scope>
    <source>
        <strain evidence="2">CADCRV1</strain>
    </source>
</reference>
<keyword evidence="3" id="KW-1185">Reference proteome</keyword>
<evidence type="ECO:0000313" key="3">
    <source>
        <dbReference type="Proteomes" id="UP001163831"/>
    </source>
</evidence>
<dbReference type="Proteomes" id="UP001163831">
    <property type="component" value="Chromosome"/>
</dbReference>
<feature type="chain" id="PRO_5045268290" description="DUF3472 domain-containing protein" evidence="1">
    <location>
        <begin position="22"/>
        <end position="455"/>
    </location>
</feature>
<evidence type="ECO:0008006" key="4">
    <source>
        <dbReference type="Google" id="ProtNLM"/>
    </source>
</evidence>
<feature type="signal peptide" evidence="1">
    <location>
        <begin position="1"/>
        <end position="21"/>
    </location>
</feature>
<proteinExistence type="predicted"/>
<dbReference type="PROSITE" id="PS51257">
    <property type="entry name" value="PROKAR_LIPOPROTEIN"/>
    <property type="match status" value="1"/>
</dbReference>
<name>A0ABY6GJA4_9PROT</name>
<protein>
    <recommendedName>
        <fullName evidence="4">DUF3472 domain-containing protein</fullName>
    </recommendedName>
</protein>
<dbReference type="Gene3D" id="3.30.160.280">
    <property type="match status" value="1"/>
</dbReference>
<keyword evidence="1" id="KW-0732">Signal</keyword>
<evidence type="ECO:0000256" key="1">
    <source>
        <dbReference type="SAM" id="SignalP"/>
    </source>
</evidence>
<sequence length="455" mass="51935">MLKKITATMLLMAGCAIHAHAITPSGGWALKEKTIEAKDYSLRIDVDPGEKYNLPGMAPSSVYWAQYVAFNHADGGYLGLMRGDGVKRAIVSIWGGLDAKGGVIPVVKCDESGPCVSINGPFDWKVGHNYRFRMEKSARTPSDETGDWWQFTLADLTTRKLYLLGELKTKKSGGIRNWNRVFLEYFYGPYDCATLRHARVTMGQIKGNYGNASDLASSDGRSYGDPDICAKDNILPGMTATDYGSASWDTRGTLSLVGDQFRGLHQWGKYDNTAKKDMMFVRDVTSTEPYIFEALHDGKYGPFPEKGEDNDDWRSVGVGYPIINDLRIQKKRVHEWKERYRLDIKIGDYFIFHNPINHDTEYFTIKRRYPNSFPTDKADNDDWAYIGRYPKQDEALSPHLSPRIRHYHDQLYKNGWLFRDDDNQALYIVKDENGLMSFPDKPGDNAWWTFIGYHE</sequence>